<dbReference type="GO" id="GO:0140042">
    <property type="term" value="P:lipid droplet formation"/>
    <property type="evidence" value="ECO:0007669"/>
    <property type="project" value="UniProtKB-ARBA"/>
</dbReference>
<dbReference type="STRING" id="796925.A0A137PB15"/>
<dbReference type="EMBL" id="KQ964458">
    <property type="protein sequence ID" value="KXN72185.1"/>
    <property type="molecule type" value="Genomic_DNA"/>
</dbReference>
<dbReference type="PANTHER" id="PTHR21212">
    <property type="entry name" value="BERNARDINELLI-SEIP CONGENITAL LIPODYSTROPHY 2 HOMOLOG BSCL2 PROTEIN"/>
    <property type="match status" value="1"/>
</dbReference>
<keyword evidence="9" id="KW-1185">Reference proteome</keyword>
<comment type="subcellular location">
    <subcellularLocation>
        <location evidence="1">Endoplasmic reticulum membrane</location>
        <topology evidence="1">Multi-pass membrane protein</topology>
    </subcellularLocation>
</comment>
<evidence type="ECO:0000256" key="3">
    <source>
        <dbReference type="ARBA" id="ARBA00022824"/>
    </source>
</evidence>
<feature type="compositionally biased region" description="Low complexity" evidence="7">
    <location>
        <begin position="504"/>
        <end position="518"/>
    </location>
</feature>
<gene>
    <name evidence="8" type="ORF">CONCODRAFT_84219</name>
</gene>
<accession>A0A137PB15</accession>
<name>A0A137PB15_CONC2</name>
<feature type="region of interest" description="Disordered" evidence="7">
    <location>
        <begin position="385"/>
        <end position="412"/>
    </location>
</feature>
<evidence type="ECO:0000256" key="5">
    <source>
        <dbReference type="ARBA" id="ARBA00023098"/>
    </source>
</evidence>
<evidence type="ECO:0000256" key="1">
    <source>
        <dbReference type="ARBA" id="ARBA00004477"/>
    </source>
</evidence>
<evidence type="ECO:0000313" key="9">
    <source>
        <dbReference type="Proteomes" id="UP000070444"/>
    </source>
</evidence>
<sequence>MNIQTPPPSSPISPKVKHHDTNRRVTIVDPKLFPPNQPKKLNQPVDISRELELLPNLPSAMKNGGSGKFKYANNTQNRLKSPLPLPQHPSPKTALNLLQGQHKYQPPQLQPPPVQQSTGGFSVFQKLSAIINYLLPFKLNFTKLFQTTLKGLILITLITLVYMYCWLIYYFFIRTWLTGNGTSNGLKFVDNVWFQFEEGKLPTTNIKFEEFTHFHKFSNNLIYNIKLNLKVPESVINFSLGNFMINISGYAAEDKLIYKVSKPLLMKFRSSLFQIIRTVVLSPFMILGYFEEYQILSVDLSPPSHLTNISDLTNLILTISNPDIQLESANLTLITQLTGLAFYVVNWPLTTGVMITNTLFGLHLILLFLAYQFVKSLLTSSKAKVNADSEDSQTTGANGKSKPQSGQTNLKPHLDLGFEDEEFNELEGTDVLKELEALMDNVKIPAYDDDSLSTSESATAVDLELTSERVAKDLTFGLPPQQNGNEENNGNDDDDEGEDDADGGDSVTQVGSSTGVSSRISGNSGDAEESERLNRAWDTSNSGVRKREVKE</sequence>
<dbReference type="PANTHER" id="PTHR21212:SF0">
    <property type="entry name" value="SEIPIN"/>
    <property type="match status" value="1"/>
</dbReference>
<evidence type="ECO:0000256" key="7">
    <source>
        <dbReference type="SAM" id="MobiDB-lite"/>
    </source>
</evidence>
<keyword evidence="4" id="KW-1133">Transmembrane helix</keyword>
<dbReference type="OrthoDB" id="3990054at2759"/>
<dbReference type="AlphaFoldDB" id="A0A137PB15"/>
<dbReference type="InterPro" id="IPR009617">
    <property type="entry name" value="Seipin"/>
</dbReference>
<proteinExistence type="predicted"/>
<dbReference type="GO" id="GO:0005789">
    <property type="term" value="C:endoplasmic reticulum membrane"/>
    <property type="evidence" value="ECO:0007669"/>
    <property type="project" value="UniProtKB-SubCell"/>
</dbReference>
<dbReference type="CDD" id="cd23995">
    <property type="entry name" value="Seipin_BSCL2_like"/>
    <property type="match status" value="1"/>
</dbReference>
<feature type="compositionally biased region" description="Polar residues" evidence="7">
    <location>
        <begin position="392"/>
        <end position="410"/>
    </location>
</feature>
<evidence type="ECO:0000256" key="2">
    <source>
        <dbReference type="ARBA" id="ARBA00022692"/>
    </source>
</evidence>
<keyword evidence="5" id="KW-0443">Lipid metabolism</keyword>
<keyword evidence="3" id="KW-0256">Endoplasmic reticulum</keyword>
<keyword evidence="2" id="KW-0812">Transmembrane</keyword>
<feature type="region of interest" description="Disordered" evidence="7">
    <location>
        <begin position="1"/>
        <end position="42"/>
    </location>
</feature>
<reference evidence="8 9" key="1">
    <citation type="journal article" date="2015" name="Genome Biol. Evol.">
        <title>Phylogenomic analyses indicate that early fungi evolved digesting cell walls of algal ancestors of land plants.</title>
        <authorList>
            <person name="Chang Y."/>
            <person name="Wang S."/>
            <person name="Sekimoto S."/>
            <person name="Aerts A.L."/>
            <person name="Choi C."/>
            <person name="Clum A."/>
            <person name="LaButti K.M."/>
            <person name="Lindquist E.A."/>
            <person name="Yee Ngan C."/>
            <person name="Ohm R.A."/>
            <person name="Salamov A.A."/>
            <person name="Grigoriev I.V."/>
            <person name="Spatafora J.W."/>
            <person name="Berbee M.L."/>
        </authorList>
    </citation>
    <scope>NUCLEOTIDE SEQUENCE [LARGE SCALE GENOMIC DNA]</scope>
    <source>
        <strain evidence="8 9">NRRL 28638</strain>
    </source>
</reference>
<keyword evidence="6" id="KW-0472">Membrane</keyword>
<dbReference type="Proteomes" id="UP000070444">
    <property type="component" value="Unassembled WGS sequence"/>
</dbReference>
<feature type="region of interest" description="Disordered" evidence="7">
    <location>
        <begin position="475"/>
        <end position="551"/>
    </location>
</feature>
<dbReference type="Pfam" id="PF06775">
    <property type="entry name" value="Seipin"/>
    <property type="match status" value="1"/>
</dbReference>
<protein>
    <submittedName>
        <fullName evidence="8">Uncharacterized protein</fullName>
    </submittedName>
</protein>
<evidence type="ECO:0000256" key="4">
    <source>
        <dbReference type="ARBA" id="ARBA00022989"/>
    </source>
</evidence>
<organism evidence="8 9">
    <name type="scientific">Conidiobolus coronatus (strain ATCC 28846 / CBS 209.66 / NRRL 28638)</name>
    <name type="common">Delacroixia coronata</name>
    <dbReference type="NCBI Taxonomy" id="796925"/>
    <lineage>
        <taxon>Eukaryota</taxon>
        <taxon>Fungi</taxon>
        <taxon>Fungi incertae sedis</taxon>
        <taxon>Zoopagomycota</taxon>
        <taxon>Entomophthoromycotina</taxon>
        <taxon>Entomophthoromycetes</taxon>
        <taxon>Entomophthorales</taxon>
        <taxon>Ancylistaceae</taxon>
        <taxon>Conidiobolus</taxon>
    </lineage>
</organism>
<evidence type="ECO:0000256" key="6">
    <source>
        <dbReference type="ARBA" id="ARBA00023136"/>
    </source>
</evidence>
<feature type="region of interest" description="Disordered" evidence="7">
    <location>
        <begin position="64"/>
        <end position="92"/>
    </location>
</feature>
<dbReference type="GO" id="GO:0006629">
    <property type="term" value="P:lipid metabolic process"/>
    <property type="evidence" value="ECO:0007669"/>
    <property type="project" value="UniProtKB-KW"/>
</dbReference>
<evidence type="ECO:0000313" key="8">
    <source>
        <dbReference type="EMBL" id="KXN72185.1"/>
    </source>
</evidence>
<feature type="compositionally biased region" description="Pro residues" evidence="7">
    <location>
        <begin position="1"/>
        <end position="11"/>
    </location>
</feature>
<feature type="compositionally biased region" description="Acidic residues" evidence="7">
    <location>
        <begin position="489"/>
        <end position="503"/>
    </location>
</feature>